<dbReference type="InterPro" id="IPR036396">
    <property type="entry name" value="Cyt_P450_sf"/>
</dbReference>
<dbReference type="EMBL" id="WVTA01000007">
    <property type="protein sequence ID" value="KAK3208585.1"/>
    <property type="molecule type" value="Genomic_DNA"/>
</dbReference>
<dbReference type="InterPro" id="IPR001128">
    <property type="entry name" value="Cyt_P450"/>
</dbReference>
<dbReference type="Proteomes" id="UP001280581">
    <property type="component" value="Unassembled WGS sequence"/>
</dbReference>
<dbReference type="Pfam" id="PF00067">
    <property type="entry name" value="p450"/>
    <property type="match status" value="1"/>
</dbReference>
<dbReference type="PANTHER" id="PTHR24305:SF166">
    <property type="entry name" value="CYTOCHROME P450 12A4, MITOCHONDRIAL-RELATED"/>
    <property type="match status" value="1"/>
</dbReference>
<dbReference type="Gene3D" id="1.10.630.10">
    <property type="entry name" value="Cytochrome P450"/>
    <property type="match status" value="1"/>
</dbReference>
<evidence type="ECO:0008006" key="4">
    <source>
        <dbReference type="Google" id="ProtNLM"/>
    </source>
</evidence>
<keyword evidence="3" id="KW-1185">Reference proteome</keyword>
<evidence type="ECO:0000313" key="3">
    <source>
        <dbReference type="Proteomes" id="UP001280581"/>
    </source>
</evidence>
<organism evidence="2 3">
    <name type="scientific">Pseudopithomyces chartarum</name>
    <dbReference type="NCBI Taxonomy" id="1892770"/>
    <lineage>
        <taxon>Eukaryota</taxon>
        <taxon>Fungi</taxon>
        <taxon>Dikarya</taxon>
        <taxon>Ascomycota</taxon>
        <taxon>Pezizomycotina</taxon>
        <taxon>Dothideomycetes</taxon>
        <taxon>Pleosporomycetidae</taxon>
        <taxon>Pleosporales</taxon>
        <taxon>Massarineae</taxon>
        <taxon>Didymosphaeriaceae</taxon>
        <taxon>Pseudopithomyces</taxon>
    </lineage>
</organism>
<sequence length="457" mass="52712">STGFKTRIFPIEIGDPLFTIFGGPFLPLVKRFLPPSFARTYDLGIYGVEWRDRLAERQRETPGYLVVSLFKPPELFIEDGELANAILSRRQEFEQDKVSRRIMNQFGPSLTGSVGEAWSRQRRLIAPMLNERIMETVWDESLQQTNQMMSHFSDIEGETTRSTVFGLRKIAFNILSTIGYGMQTRWSAETPKAQRHQKMDFMEALLHLVDGLLLLLVIPPWLLKQPWMPTPMRQIGEAYYQFYENSSEMLQKEREALMLSNSPRNSFLSLLASAHDAQVGSNGKEVRLHKPAFTEDQINGNLYTFTLAGYDTTANTMAYAVAMLVVYPEWQDWVIEETDRIEDTVLNVESYQEVLPILERCFAVMLETLESYVHTSSSYRSRIFDRETFTIRGQTYRIPAKTRCTISLAGLGLRKDVWGDDAFEFNPASPKVRRKRRPRFFPTMVKWATAQINSADE</sequence>
<accession>A0AAN6LYP6</accession>
<comment type="caution">
    <text evidence="2">The sequence shown here is derived from an EMBL/GenBank/DDBJ whole genome shotgun (WGS) entry which is preliminary data.</text>
</comment>
<dbReference type="InterPro" id="IPR050121">
    <property type="entry name" value="Cytochrome_P450_monoxygenase"/>
</dbReference>
<dbReference type="GO" id="GO:0004497">
    <property type="term" value="F:monooxygenase activity"/>
    <property type="evidence" value="ECO:0007669"/>
    <property type="project" value="InterPro"/>
</dbReference>
<dbReference type="GO" id="GO:0005506">
    <property type="term" value="F:iron ion binding"/>
    <property type="evidence" value="ECO:0007669"/>
    <property type="project" value="InterPro"/>
</dbReference>
<protein>
    <recommendedName>
        <fullName evidence="4">Cytochrome P450</fullName>
    </recommendedName>
</protein>
<reference evidence="2 3" key="1">
    <citation type="submission" date="2021-02" db="EMBL/GenBank/DDBJ databases">
        <title>Genome assembly of Pseudopithomyces chartarum.</title>
        <authorList>
            <person name="Jauregui R."/>
            <person name="Singh J."/>
            <person name="Voisey C."/>
        </authorList>
    </citation>
    <scope>NUCLEOTIDE SEQUENCE [LARGE SCALE GENOMIC DNA]</scope>
    <source>
        <strain evidence="2 3">AGR01</strain>
    </source>
</reference>
<comment type="similarity">
    <text evidence="1">Belongs to the cytochrome P450 family.</text>
</comment>
<gene>
    <name evidence="2" type="ORF">GRF29_77g1162668</name>
</gene>
<proteinExistence type="inferred from homology"/>
<dbReference type="SUPFAM" id="SSF48264">
    <property type="entry name" value="Cytochrome P450"/>
    <property type="match status" value="1"/>
</dbReference>
<dbReference type="AlphaFoldDB" id="A0AAN6LYP6"/>
<evidence type="ECO:0000313" key="2">
    <source>
        <dbReference type="EMBL" id="KAK3208585.1"/>
    </source>
</evidence>
<dbReference type="PANTHER" id="PTHR24305">
    <property type="entry name" value="CYTOCHROME P450"/>
    <property type="match status" value="1"/>
</dbReference>
<feature type="non-terminal residue" evidence="2">
    <location>
        <position position="1"/>
    </location>
</feature>
<dbReference type="GO" id="GO:0016705">
    <property type="term" value="F:oxidoreductase activity, acting on paired donors, with incorporation or reduction of molecular oxygen"/>
    <property type="evidence" value="ECO:0007669"/>
    <property type="project" value="InterPro"/>
</dbReference>
<evidence type="ECO:0000256" key="1">
    <source>
        <dbReference type="ARBA" id="ARBA00010617"/>
    </source>
</evidence>
<dbReference type="GO" id="GO:0020037">
    <property type="term" value="F:heme binding"/>
    <property type="evidence" value="ECO:0007669"/>
    <property type="project" value="InterPro"/>
</dbReference>
<name>A0AAN6LYP6_9PLEO</name>